<keyword evidence="3" id="KW-1185">Reference proteome</keyword>
<sequence>MLRLGSSDTGDGVWLTDAAVLHIAEKCPNLVVLQLSACTGVTTRAFVAVTEKLSQLTELHDRSSGKLTAKALDPLLKAGALPKLQKLYITDQSGLGYELIQRLIKKRKGLRVLAGTTDSDSVAWGCVLSQMGADYGDGLYGNML</sequence>
<evidence type="ECO:0000313" key="3">
    <source>
        <dbReference type="Proteomes" id="UP000075714"/>
    </source>
</evidence>
<proteinExistence type="predicted"/>
<accession>A0A150GVE1</accession>
<dbReference type="Proteomes" id="UP000075714">
    <property type="component" value="Unassembled WGS sequence"/>
</dbReference>
<dbReference type="SUPFAM" id="SSF52047">
    <property type="entry name" value="RNI-like"/>
    <property type="match status" value="1"/>
</dbReference>
<dbReference type="STRING" id="33097.A0A150GVE1"/>
<dbReference type="InterPro" id="IPR032675">
    <property type="entry name" value="LRR_dom_sf"/>
</dbReference>
<comment type="caution">
    <text evidence="2">The sequence shown here is derived from an EMBL/GenBank/DDBJ whole genome shotgun (WGS) entry which is preliminary data.</text>
</comment>
<comment type="subcellular location">
    <subcellularLocation>
        <location evidence="1">Cytoplasm</location>
        <location evidence="1">Cytoskeleton</location>
        <location evidence="1">Cilium axoneme</location>
    </subcellularLocation>
</comment>
<evidence type="ECO:0000256" key="1">
    <source>
        <dbReference type="ARBA" id="ARBA00004430"/>
    </source>
</evidence>
<evidence type="ECO:0000313" key="2">
    <source>
        <dbReference type="EMBL" id="KXZ53310.1"/>
    </source>
</evidence>
<protein>
    <submittedName>
        <fullName evidence="2">Uncharacterized protein</fullName>
    </submittedName>
</protein>
<dbReference type="EMBL" id="LSYV01000008">
    <property type="protein sequence ID" value="KXZ53310.1"/>
    <property type="molecule type" value="Genomic_DNA"/>
</dbReference>
<name>A0A150GVE1_GONPE</name>
<dbReference type="OrthoDB" id="6066220at2759"/>
<dbReference type="AlphaFoldDB" id="A0A150GVE1"/>
<dbReference type="GO" id="GO:0005930">
    <property type="term" value="C:axoneme"/>
    <property type="evidence" value="ECO:0007669"/>
    <property type="project" value="UniProtKB-SubCell"/>
</dbReference>
<dbReference type="Gene3D" id="3.80.10.10">
    <property type="entry name" value="Ribonuclease Inhibitor"/>
    <property type="match status" value="1"/>
</dbReference>
<organism evidence="2 3">
    <name type="scientific">Gonium pectorale</name>
    <name type="common">Green alga</name>
    <dbReference type="NCBI Taxonomy" id="33097"/>
    <lineage>
        <taxon>Eukaryota</taxon>
        <taxon>Viridiplantae</taxon>
        <taxon>Chlorophyta</taxon>
        <taxon>core chlorophytes</taxon>
        <taxon>Chlorophyceae</taxon>
        <taxon>CS clade</taxon>
        <taxon>Chlamydomonadales</taxon>
        <taxon>Volvocaceae</taxon>
        <taxon>Gonium</taxon>
    </lineage>
</organism>
<reference evidence="3" key="1">
    <citation type="journal article" date="2016" name="Nat. Commun.">
        <title>The Gonium pectorale genome demonstrates co-option of cell cycle regulation during the evolution of multicellularity.</title>
        <authorList>
            <person name="Hanschen E.R."/>
            <person name="Marriage T.N."/>
            <person name="Ferris P.J."/>
            <person name="Hamaji T."/>
            <person name="Toyoda A."/>
            <person name="Fujiyama A."/>
            <person name="Neme R."/>
            <person name="Noguchi H."/>
            <person name="Minakuchi Y."/>
            <person name="Suzuki M."/>
            <person name="Kawai-Toyooka H."/>
            <person name="Smith D.R."/>
            <person name="Sparks H."/>
            <person name="Anderson J."/>
            <person name="Bakaric R."/>
            <person name="Luria V."/>
            <person name="Karger A."/>
            <person name="Kirschner M.W."/>
            <person name="Durand P.M."/>
            <person name="Michod R.E."/>
            <person name="Nozaki H."/>
            <person name="Olson B.J."/>
        </authorList>
    </citation>
    <scope>NUCLEOTIDE SEQUENCE [LARGE SCALE GENOMIC DNA]</scope>
    <source>
        <strain evidence="3">NIES-2863</strain>
    </source>
</reference>
<gene>
    <name evidence="2" type="ORF">GPECTOR_7g1204</name>
</gene>